<dbReference type="EMBL" id="PVNL01000041">
    <property type="protein sequence ID" value="PRQ08532.1"/>
    <property type="molecule type" value="Genomic_DNA"/>
</dbReference>
<keyword evidence="2" id="KW-1133">Transmembrane helix</keyword>
<keyword evidence="4" id="KW-0808">Transferase</keyword>
<protein>
    <submittedName>
        <fullName evidence="4">Sensor histidine kinase YpdA</fullName>
        <ecNumber evidence="4">2.7.13.3</ecNumber>
    </submittedName>
</protein>
<dbReference type="GO" id="GO:0000155">
    <property type="term" value="F:phosphorelay sensor kinase activity"/>
    <property type="evidence" value="ECO:0007669"/>
    <property type="project" value="InterPro"/>
</dbReference>
<keyword evidence="4" id="KW-0418">Kinase</keyword>
<dbReference type="InterPro" id="IPR010559">
    <property type="entry name" value="Sig_transdc_His_kin_internal"/>
</dbReference>
<feature type="transmembrane region" description="Helical" evidence="2">
    <location>
        <begin position="85"/>
        <end position="109"/>
    </location>
</feature>
<dbReference type="PANTHER" id="PTHR34220">
    <property type="entry name" value="SENSOR HISTIDINE KINASE YPDA"/>
    <property type="match status" value="1"/>
</dbReference>
<dbReference type="Proteomes" id="UP000238823">
    <property type="component" value="Unassembled WGS sequence"/>
</dbReference>
<dbReference type="OrthoDB" id="2514702at2"/>
<gene>
    <name evidence="4" type="primary">ypdA_1</name>
    <name evidence="4" type="ORF">ENSA7_18180</name>
</gene>
<evidence type="ECO:0000259" key="3">
    <source>
        <dbReference type="Pfam" id="PF06580"/>
    </source>
</evidence>
<feature type="transmembrane region" description="Helical" evidence="2">
    <location>
        <begin position="25"/>
        <end position="43"/>
    </location>
</feature>
<dbReference type="PANTHER" id="PTHR34220:SF7">
    <property type="entry name" value="SENSOR HISTIDINE KINASE YPDA"/>
    <property type="match status" value="1"/>
</dbReference>
<dbReference type="InterPro" id="IPR036890">
    <property type="entry name" value="HATPase_C_sf"/>
</dbReference>
<dbReference type="GO" id="GO:0016020">
    <property type="term" value="C:membrane"/>
    <property type="evidence" value="ECO:0007669"/>
    <property type="project" value="InterPro"/>
</dbReference>
<organism evidence="4 5">
    <name type="scientific">Enhygromyxa salina</name>
    <dbReference type="NCBI Taxonomy" id="215803"/>
    <lineage>
        <taxon>Bacteria</taxon>
        <taxon>Pseudomonadati</taxon>
        <taxon>Myxococcota</taxon>
        <taxon>Polyangia</taxon>
        <taxon>Nannocystales</taxon>
        <taxon>Nannocystaceae</taxon>
        <taxon>Enhygromyxa</taxon>
    </lineage>
</organism>
<evidence type="ECO:0000313" key="4">
    <source>
        <dbReference type="EMBL" id="PRQ08532.1"/>
    </source>
</evidence>
<feature type="domain" description="Signal transduction histidine kinase internal region" evidence="3">
    <location>
        <begin position="163"/>
        <end position="242"/>
    </location>
</feature>
<dbReference type="Gene3D" id="3.30.565.10">
    <property type="entry name" value="Histidine kinase-like ATPase, C-terminal domain"/>
    <property type="match status" value="1"/>
</dbReference>
<dbReference type="EC" id="2.7.13.3" evidence="4"/>
<dbReference type="AlphaFoldDB" id="A0A2S9YU20"/>
<feature type="transmembrane region" description="Helical" evidence="2">
    <location>
        <begin position="121"/>
        <end position="139"/>
    </location>
</feature>
<feature type="transmembrane region" description="Helical" evidence="2">
    <location>
        <begin position="49"/>
        <end position="73"/>
    </location>
</feature>
<dbReference type="SUPFAM" id="SSF55874">
    <property type="entry name" value="ATPase domain of HSP90 chaperone/DNA topoisomerase II/histidine kinase"/>
    <property type="match status" value="1"/>
</dbReference>
<proteinExistence type="predicted"/>
<dbReference type="InterPro" id="IPR050640">
    <property type="entry name" value="Bact_2-comp_sensor_kinase"/>
</dbReference>
<feature type="coiled-coil region" evidence="1">
    <location>
        <begin position="139"/>
        <end position="171"/>
    </location>
</feature>
<evidence type="ECO:0000256" key="1">
    <source>
        <dbReference type="SAM" id="Coils"/>
    </source>
</evidence>
<evidence type="ECO:0000256" key="2">
    <source>
        <dbReference type="SAM" id="Phobius"/>
    </source>
</evidence>
<reference evidence="4 5" key="1">
    <citation type="submission" date="2018-03" db="EMBL/GenBank/DDBJ databases">
        <title>Draft Genome Sequences of the Obligatory Marine Myxobacteria Enhygromyxa salina SWB007.</title>
        <authorList>
            <person name="Poehlein A."/>
            <person name="Moghaddam J.A."/>
            <person name="Harms H."/>
            <person name="Alanjari M."/>
            <person name="Koenig G.M."/>
            <person name="Daniel R."/>
            <person name="Schaeberle T.F."/>
        </authorList>
    </citation>
    <scope>NUCLEOTIDE SEQUENCE [LARGE SCALE GENOMIC DNA]</scope>
    <source>
        <strain evidence="4 5">SWB007</strain>
    </source>
</reference>
<keyword evidence="2" id="KW-0812">Transmembrane</keyword>
<accession>A0A2S9YU20</accession>
<sequence length="361" mass="39502">MVGPVPQPELSKLIRALLIELRDSWWIYAVVPVVLTVLSLRGWGANEQLATVFLVNLCATVGIGVSTQSMFVLAQRRAWTLPYGLHNPVLVLLGVAIGTELTLLILSSFASFDAPSMRRGLWVIGGVAAAVLATVGITLDRLRDHARKIELREEQALRQAMQAKLDALSSRMNPHFLFNSLNTVAALIEEDPAAAVQAIERLSQLLRYTLERSDDRLVPLRDELHCVREYLELERARFGDRLCVQLELAPELEELAPGFEVPPLVIQPLVENAIQHGVALSRTPVTISLIVRSELQAVRVVVRDDGPGAALARSRAGTGTAHRTLAERLRLLYGEAARFEAGPLAEGGYEATITIPQGVTS</sequence>
<dbReference type="Pfam" id="PF06580">
    <property type="entry name" value="His_kinase"/>
    <property type="match status" value="1"/>
</dbReference>
<name>A0A2S9YU20_9BACT</name>
<keyword evidence="2" id="KW-0472">Membrane</keyword>
<evidence type="ECO:0000313" key="5">
    <source>
        <dbReference type="Proteomes" id="UP000238823"/>
    </source>
</evidence>
<comment type="caution">
    <text evidence="4">The sequence shown here is derived from an EMBL/GenBank/DDBJ whole genome shotgun (WGS) entry which is preliminary data.</text>
</comment>
<keyword evidence="1" id="KW-0175">Coiled coil</keyword>